<reference evidence="3" key="1">
    <citation type="journal article" date="2014" name="Int. J. Syst. Evol. Microbiol.">
        <title>Complete genome sequence of Corynebacterium casei LMG S-19264T (=DSM 44701T), isolated from a smear-ripened cheese.</title>
        <authorList>
            <consortium name="US DOE Joint Genome Institute (JGI-PGF)"/>
            <person name="Walter F."/>
            <person name="Albersmeier A."/>
            <person name="Kalinowski J."/>
            <person name="Ruckert C."/>
        </authorList>
    </citation>
    <scope>NUCLEOTIDE SEQUENCE</scope>
    <source>
        <strain evidence="3">CGMCC 1.12195</strain>
    </source>
</reference>
<organism evidence="3 4">
    <name type="scientific">Parapedobacter pyrenivorans</name>
    <dbReference type="NCBI Taxonomy" id="1305674"/>
    <lineage>
        <taxon>Bacteria</taxon>
        <taxon>Pseudomonadati</taxon>
        <taxon>Bacteroidota</taxon>
        <taxon>Sphingobacteriia</taxon>
        <taxon>Sphingobacteriales</taxon>
        <taxon>Sphingobacteriaceae</taxon>
        <taxon>Parapedobacter</taxon>
    </lineage>
</organism>
<dbReference type="Pfam" id="PF07364">
    <property type="entry name" value="DUF1485"/>
    <property type="match status" value="1"/>
</dbReference>
<dbReference type="EMBL" id="BMER01000002">
    <property type="protein sequence ID" value="GGG89593.1"/>
    <property type="molecule type" value="Genomic_DNA"/>
</dbReference>
<accession>A0A917MBJ2</accession>
<gene>
    <name evidence="3" type="ORF">GCM10007415_24740</name>
</gene>
<keyword evidence="4" id="KW-1185">Reference proteome</keyword>
<feature type="domain" description="Microcystin LR degradation protein MlrC N-terminal" evidence="2">
    <location>
        <begin position="32"/>
        <end position="314"/>
    </location>
</feature>
<evidence type="ECO:0000259" key="2">
    <source>
        <dbReference type="Pfam" id="PF07364"/>
    </source>
</evidence>
<dbReference type="InterPro" id="IPR010799">
    <property type="entry name" value="MlrC_C"/>
</dbReference>
<dbReference type="Pfam" id="PF07171">
    <property type="entry name" value="MlrC_C"/>
    <property type="match status" value="1"/>
</dbReference>
<dbReference type="InterPro" id="IPR015995">
    <property type="entry name" value="MlrC_N"/>
</dbReference>
<proteinExistence type="predicted"/>
<evidence type="ECO:0000313" key="3">
    <source>
        <dbReference type="EMBL" id="GGG89593.1"/>
    </source>
</evidence>
<dbReference type="AlphaFoldDB" id="A0A917MBJ2"/>
<protein>
    <submittedName>
        <fullName evidence="3">Microcystinase C</fullName>
    </submittedName>
</protein>
<evidence type="ECO:0000259" key="1">
    <source>
        <dbReference type="Pfam" id="PF07171"/>
    </source>
</evidence>
<comment type="caution">
    <text evidence="3">The sequence shown here is derived from an EMBL/GenBank/DDBJ whole genome shotgun (WGS) entry which is preliminary data.</text>
</comment>
<dbReference type="Proteomes" id="UP000660862">
    <property type="component" value="Unassembled WGS sequence"/>
</dbReference>
<evidence type="ECO:0000313" key="4">
    <source>
        <dbReference type="Proteomes" id="UP000660862"/>
    </source>
</evidence>
<sequence length="521" mass="56773">MGKRITFKDKTTVNIATRIGDICNMLSKKSYRVALMGIYHESNTFIDRKTTINDFENSHLLRGEQVMEEYKDAHHEIGGMLAVMEEHGVAVIPVLFAEATPGGRVTASAYGILVDELAERLKAILPVDGCLVVPHGAGVAENQPDMDGHWLSRVRELVGADVPIIGTLDPHANVSSAMITATDALVSYKTNPHIDQYETGRAAGELLIQTLKGIYKPVQYLVKPPVTISIEQQQTAHYPCKMLYEAANAVVRPGEVLSISILLGFPYADVPEMGTSFLVVTNNDRYAGEEVAHQLAAVLTANRHAFVGVLETLEIQRMKIDSAPKPVLWLDMGDNVGGGAEGDSVVLLKQLEQQPGLRGFTCVYDPESVAVGWRVGVGDCIQLALGNDYQLGLRNQPYHVEATVLAKVDGKFEEHAPRHGGQVRFNMGDTLLVETRAGNVMMIHTLRVPPFSLSQLTTFGIDPAAFDVLIAKGVNAPIAAYGPVCKTVLQANTPGATQADMTGLDFRFRRRPLFPFDHIIS</sequence>
<feature type="domain" description="Microcystin LR degradation protein MlrC C-terminal" evidence="1">
    <location>
        <begin position="330"/>
        <end position="507"/>
    </location>
</feature>
<reference evidence="3" key="2">
    <citation type="submission" date="2020-09" db="EMBL/GenBank/DDBJ databases">
        <authorList>
            <person name="Sun Q."/>
            <person name="Zhou Y."/>
        </authorList>
    </citation>
    <scope>NUCLEOTIDE SEQUENCE</scope>
    <source>
        <strain evidence="3">CGMCC 1.12195</strain>
    </source>
</reference>
<name>A0A917MBJ2_9SPHI</name>